<dbReference type="Pfam" id="PF13456">
    <property type="entry name" value="RVT_3"/>
    <property type="match status" value="1"/>
</dbReference>
<dbReference type="Pfam" id="PF00300">
    <property type="entry name" value="His_Phos_1"/>
    <property type="match status" value="1"/>
</dbReference>
<dbReference type="CDD" id="cd09279">
    <property type="entry name" value="RNase_HI_like"/>
    <property type="match status" value="1"/>
</dbReference>
<dbReference type="PROSITE" id="PS50879">
    <property type="entry name" value="RNASE_H_1"/>
    <property type="match status" value="1"/>
</dbReference>
<dbReference type="Proteomes" id="UP000186096">
    <property type="component" value="Unassembled WGS sequence"/>
</dbReference>
<evidence type="ECO:0000256" key="2">
    <source>
        <dbReference type="PIRSR" id="PIRSR613078-1"/>
    </source>
</evidence>
<accession>A0A1N6Z9I0</accession>
<feature type="compositionally biased region" description="Low complexity" evidence="4">
    <location>
        <begin position="176"/>
        <end position="195"/>
    </location>
</feature>
<feature type="active site" description="Proton donor/acceptor" evidence="2">
    <location>
        <position position="322"/>
    </location>
</feature>
<dbReference type="OrthoDB" id="5296884at2"/>
<dbReference type="SUPFAM" id="SSF53098">
    <property type="entry name" value="Ribonuclease H-like"/>
    <property type="match status" value="1"/>
</dbReference>
<gene>
    <name evidence="6" type="ORF">SAMN05421833_10748</name>
</gene>
<feature type="domain" description="RNase H type-1" evidence="5">
    <location>
        <begin position="3"/>
        <end position="143"/>
    </location>
</feature>
<feature type="active site" description="Tele-phosphohistidine intermediate" evidence="1">
    <location>
        <position position="247"/>
    </location>
</feature>
<dbReference type="AlphaFoldDB" id="A0A1N6Z9I0"/>
<feature type="compositionally biased region" description="Polar residues" evidence="4">
    <location>
        <begin position="143"/>
        <end position="152"/>
    </location>
</feature>
<feature type="active site" description="Proton donor/acceptor; for phosphatase activity" evidence="1">
    <location>
        <position position="322"/>
    </location>
</feature>
<dbReference type="PANTHER" id="PTHR48100:SF62">
    <property type="entry name" value="GLUCOSYL-3-PHOSPHOGLYCERATE PHOSPHATASE"/>
    <property type="match status" value="1"/>
</dbReference>
<reference evidence="7" key="1">
    <citation type="submission" date="2017-01" db="EMBL/GenBank/DDBJ databases">
        <authorList>
            <person name="Varghese N."/>
            <person name="Submissions S."/>
        </authorList>
    </citation>
    <scope>NUCLEOTIDE SEQUENCE [LARGE SCALE GENOMIC DNA]</scope>
    <source>
        <strain evidence="7">ATCC 12950</strain>
    </source>
</reference>
<dbReference type="InterPro" id="IPR036397">
    <property type="entry name" value="RNaseH_sf"/>
</dbReference>
<evidence type="ECO:0000256" key="4">
    <source>
        <dbReference type="SAM" id="MobiDB-lite"/>
    </source>
</evidence>
<dbReference type="InterPro" id="IPR014636">
    <property type="entry name" value="RNaseH/PGlycerate_mutase"/>
</dbReference>
<evidence type="ECO:0000313" key="6">
    <source>
        <dbReference type="EMBL" id="SIR23438.1"/>
    </source>
</evidence>
<feature type="binding site" evidence="3">
    <location>
        <position position="298"/>
    </location>
    <ligand>
        <name>substrate</name>
    </ligand>
</feature>
<sequence length="441" mass="46253">MGATGGFIVEADGGSRGNPGPAGYGAVVKDDAGRVLAEAAESIGTATNNVAEYRGLIAGLRALLALGAEGGQVEVRMDSKLVIEQMAGRWKVKHEGLRPLALEAAGLARRFRVTWTWIPRERNSHADRLANEAMDAAARGETWQASEITSAPESAPVVEPGAEPPNTDAPTLFDEPSAAPAPAAPAPVGSAPAAADGRSGTSGAPGVRTADGDAGTAAGTATSHDRRGHGWMPRATRVATSLLLLRHGQTPLSVEKRFSGLGDPSLTPTGLAQAEAAALRLSRQPYEVEVIVASPLARARQTAEAVAARTGLTVLVDDDLRETDFGDWEGHTFAEIQQRWPRELAAWLADPDTAPPGGESFASTARRVEQARDRIVKAHEGRSVVVVSHVTPIKMLVRFALGAPPEALYRMHLDLACLSAIDYYADGPAVVRALNDTAHLS</sequence>
<dbReference type="SUPFAM" id="SSF53254">
    <property type="entry name" value="Phosphoglycerate mutase-like"/>
    <property type="match status" value="1"/>
</dbReference>
<organism evidence="6 7">
    <name type="scientific">Microbispora rosea</name>
    <dbReference type="NCBI Taxonomy" id="58117"/>
    <lineage>
        <taxon>Bacteria</taxon>
        <taxon>Bacillati</taxon>
        <taxon>Actinomycetota</taxon>
        <taxon>Actinomycetes</taxon>
        <taxon>Streptosporangiales</taxon>
        <taxon>Streptosporangiaceae</taxon>
        <taxon>Microbispora</taxon>
    </lineage>
</organism>
<evidence type="ECO:0000313" key="7">
    <source>
        <dbReference type="Proteomes" id="UP000186096"/>
    </source>
</evidence>
<dbReference type="GO" id="GO:0003676">
    <property type="term" value="F:nucleic acid binding"/>
    <property type="evidence" value="ECO:0007669"/>
    <property type="project" value="InterPro"/>
</dbReference>
<dbReference type="CDD" id="cd07067">
    <property type="entry name" value="HP_PGM_like"/>
    <property type="match status" value="1"/>
</dbReference>
<proteinExistence type="predicted"/>
<dbReference type="InterPro" id="IPR012337">
    <property type="entry name" value="RNaseH-like_sf"/>
</dbReference>
<dbReference type="PIRSF" id="PIRSF036922">
    <property type="entry name" value="RNaseH_PGAM"/>
    <property type="match status" value="1"/>
</dbReference>
<feature type="compositionally biased region" description="Low complexity" evidence="4">
    <location>
        <begin position="212"/>
        <end position="222"/>
    </location>
</feature>
<dbReference type="PANTHER" id="PTHR48100">
    <property type="entry name" value="BROAD-SPECIFICITY PHOSPHATASE YOR283W-RELATED"/>
    <property type="match status" value="1"/>
</dbReference>
<dbReference type="GO" id="GO:0016791">
    <property type="term" value="F:phosphatase activity"/>
    <property type="evidence" value="ECO:0007669"/>
    <property type="project" value="TreeGrafter"/>
</dbReference>
<dbReference type="InterPro" id="IPR050275">
    <property type="entry name" value="PGM_Phosphatase"/>
</dbReference>
<dbReference type="NCBIfam" id="NF005567">
    <property type="entry name" value="PRK07238.1"/>
    <property type="match status" value="1"/>
</dbReference>
<dbReference type="STRING" id="58117.SAMN05421833_10748"/>
<name>A0A1N6Z9I0_9ACTN</name>
<evidence type="ECO:0000259" key="5">
    <source>
        <dbReference type="PROSITE" id="PS50879"/>
    </source>
</evidence>
<feature type="region of interest" description="Disordered" evidence="4">
    <location>
        <begin position="136"/>
        <end position="233"/>
    </location>
</feature>
<dbReference type="SMART" id="SM00855">
    <property type="entry name" value="PGAM"/>
    <property type="match status" value="1"/>
</dbReference>
<dbReference type="RefSeq" id="WP_076434758.1">
    <property type="nucleotide sequence ID" value="NZ_FTNI01000007.1"/>
</dbReference>
<dbReference type="GO" id="GO:0004523">
    <property type="term" value="F:RNA-DNA hybrid ribonuclease activity"/>
    <property type="evidence" value="ECO:0007669"/>
    <property type="project" value="InterPro"/>
</dbReference>
<dbReference type="InterPro" id="IPR002156">
    <property type="entry name" value="RNaseH_domain"/>
</dbReference>
<dbReference type="InterPro" id="IPR013078">
    <property type="entry name" value="His_Pase_superF_clade-1"/>
</dbReference>
<dbReference type="InterPro" id="IPR029033">
    <property type="entry name" value="His_PPase_superfam"/>
</dbReference>
<evidence type="ECO:0000256" key="3">
    <source>
        <dbReference type="PIRSR" id="PIRSR613078-2"/>
    </source>
</evidence>
<protein>
    <submittedName>
        <fullName evidence="6">Probable phosphoglycerate mutase</fullName>
    </submittedName>
</protein>
<dbReference type="GO" id="GO:0005737">
    <property type="term" value="C:cytoplasm"/>
    <property type="evidence" value="ECO:0007669"/>
    <property type="project" value="TreeGrafter"/>
</dbReference>
<evidence type="ECO:0000256" key="1">
    <source>
        <dbReference type="PIRSR" id="PIRSR036922-1"/>
    </source>
</evidence>
<dbReference type="Gene3D" id="3.30.420.10">
    <property type="entry name" value="Ribonuclease H-like superfamily/Ribonuclease H"/>
    <property type="match status" value="1"/>
</dbReference>
<dbReference type="Gene3D" id="3.40.50.1240">
    <property type="entry name" value="Phosphoglycerate mutase-like"/>
    <property type="match status" value="1"/>
</dbReference>
<dbReference type="EMBL" id="FTNI01000007">
    <property type="protein sequence ID" value="SIR23438.1"/>
    <property type="molecule type" value="Genomic_DNA"/>
</dbReference>
<keyword evidence="7" id="KW-1185">Reference proteome</keyword>